<gene>
    <name evidence="3" type="ORF">V6N11_014241</name>
</gene>
<keyword evidence="1" id="KW-0732">Signal</keyword>
<evidence type="ECO:0000259" key="2">
    <source>
        <dbReference type="Pfam" id="PF13456"/>
    </source>
</evidence>
<evidence type="ECO:0000256" key="1">
    <source>
        <dbReference type="SAM" id="SignalP"/>
    </source>
</evidence>
<feature type="chain" id="PRO_5045712705" description="RNase H type-1 domain-containing protein" evidence="1">
    <location>
        <begin position="23"/>
        <end position="128"/>
    </location>
</feature>
<evidence type="ECO:0000313" key="4">
    <source>
        <dbReference type="Proteomes" id="UP001396334"/>
    </source>
</evidence>
<dbReference type="InterPro" id="IPR053151">
    <property type="entry name" value="RNase_H-like"/>
</dbReference>
<comment type="caution">
    <text evidence="3">The sequence shown here is derived from an EMBL/GenBank/DDBJ whole genome shotgun (WGS) entry which is preliminary data.</text>
</comment>
<feature type="domain" description="RNase H type-1" evidence="2">
    <location>
        <begin position="6"/>
        <end position="101"/>
    </location>
</feature>
<dbReference type="InterPro" id="IPR044730">
    <property type="entry name" value="RNase_H-like_dom_plant"/>
</dbReference>
<accession>A0ABR1ZR44</accession>
<proteinExistence type="predicted"/>
<protein>
    <recommendedName>
        <fullName evidence="2">RNase H type-1 domain-containing protein</fullName>
    </recommendedName>
</protein>
<dbReference type="CDD" id="cd06222">
    <property type="entry name" value="RNase_H_like"/>
    <property type="match status" value="1"/>
</dbReference>
<organism evidence="3 4">
    <name type="scientific">Hibiscus sabdariffa</name>
    <name type="common">roselle</name>
    <dbReference type="NCBI Taxonomy" id="183260"/>
    <lineage>
        <taxon>Eukaryota</taxon>
        <taxon>Viridiplantae</taxon>
        <taxon>Streptophyta</taxon>
        <taxon>Embryophyta</taxon>
        <taxon>Tracheophyta</taxon>
        <taxon>Spermatophyta</taxon>
        <taxon>Magnoliopsida</taxon>
        <taxon>eudicotyledons</taxon>
        <taxon>Gunneridae</taxon>
        <taxon>Pentapetalae</taxon>
        <taxon>rosids</taxon>
        <taxon>malvids</taxon>
        <taxon>Malvales</taxon>
        <taxon>Malvaceae</taxon>
        <taxon>Malvoideae</taxon>
        <taxon>Hibiscus</taxon>
    </lineage>
</organism>
<dbReference type="PANTHER" id="PTHR47723:SF19">
    <property type="entry name" value="POLYNUCLEOTIDYL TRANSFERASE, RIBONUCLEASE H-LIKE SUPERFAMILY PROTEIN"/>
    <property type="match status" value="1"/>
</dbReference>
<dbReference type="Proteomes" id="UP001396334">
    <property type="component" value="Unassembled WGS sequence"/>
</dbReference>
<evidence type="ECO:0000313" key="3">
    <source>
        <dbReference type="EMBL" id="KAK8483169.1"/>
    </source>
</evidence>
<dbReference type="InterPro" id="IPR002156">
    <property type="entry name" value="RNaseH_domain"/>
</dbReference>
<keyword evidence="4" id="KW-1185">Reference proteome</keyword>
<name>A0ABR1ZR44_9ROSI</name>
<dbReference type="EMBL" id="JBBPBN010000698">
    <property type="protein sequence ID" value="KAK8483169.1"/>
    <property type="molecule type" value="Genomic_DNA"/>
</dbReference>
<reference evidence="3 4" key="1">
    <citation type="journal article" date="2024" name="G3 (Bethesda)">
        <title>Genome assembly of Hibiscus sabdariffa L. provides insights into metabolisms of medicinal natural products.</title>
        <authorList>
            <person name="Kim T."/>
        </authorList>
    </citation>
    <scope>NUCLEOTIDE SEQUENCE [LARGE SCALE GENOMIC DNA]</scope>
    <source>
        <strain evidence="3">TK-2024</strain>
        <tissue evidence="3">Old leaves</tissue>
    </source>
</reference>
<dbReference type="PANTHER" id="PTHR47723">
    <property type="entry name" value="OS05G0353850 PROTEIN"/>
    <property type="match status" value="1"/>
</dbReference>
<dbReference type="InterPro" id="IPR036397">
    <property type="entry name" value="RNaseH_sf"/>
</dbReference>
<dbReference type="Pfam" id="PF13456">
    <property type="entry name" value="RVT_3"/>
    <property type="match status" value="1"/>
</dbReference>
<feature type="signal peptide" evidence="1">
    <location>
        <begin position="1"/>
        <end position="22"/>
    </location>
</feature>
<dbReference type="Gene3D" id="3.30.420.10">
    <property type="entry name" value="Ribonuclease H-like superfamily/Ribonuclease H"/>
    <property type="match status" value="1"/>
</dbReference>
<sequence length="128" mass="14692">MLLVILVWMRAAILSFLRILEAELSRVYIGLSVAWEGDYRKLVVESNCKDVIDLIYSRATTHSSLSLVLHIQDLLQHSWCVSIHYIPRLLNTMANGLVKMAYPESLEILRFQTPYVALHALLEANRLL</sequence>